<dbReference type="PROSITE" id="PS51257">
    <property type="entry name" value="PROKAR_LIPOPROTEIN"/>
    <property type="match status" value="1"/>
</dbReference>
<evidence type="ECO:0000313" key="2">
    <source>
        <dbReference type="EMBL" id="MCQ1057564.1"/>
    </source>
</evidence>
<accession>A0ABT1N2T6</accession>
<organism evidence="2 3">
    <name type="scientific">Photobacterium pectinilyticum</name>
    <dbReference type="NCBI Taxonomy" id="2906793"/>
    <lineage>
        <taxon>Bacteria</taxon>
        <taxon>Pseudomonadati</taxon>
        <taxon>Pseudomonadota</taxon>
        <taxon>Gammaproteobacteria</taxon>
        <taxon>Vibrionales</taxon>
        <taxon>Vibrionaceae</taxon>
        <taxon>Photobacterium</taxon>
    </lineage>
</organism>
<proteinExistence type="predicted"/>
<dbReference type="Gene3D" id="3.40.720.10">
    <property type="entry name" value="Alkaline Phosphatase, subunit A"/>
    <property type="match status" value="2"/>
</dbReference>
<dbReference type="SUPFAM" id="SSF53649">
    <property type="entry name" value="Alkaline phosphatase-like"/>
    <property type="match status" value="1"/>
</dbReference>
<evidence type="ECO:0000313" key="3">
    <source>
        <dbReference type="Proteomes" id="UP001524460"/>
    </source>
</evidence>
<dbReference type="PANTHER" id="PTHR11596:SF5">
    <property type="entry name" value="ALKALINE PHOSPHATASE"/>
    <property type="match status" value="1"/>
</dbReference>
<comment type="caution">
    <text evidence="2">The sequence shown here is derived from an EMBL/GenBank/DDBJ whole genome shotgun (WGS) entry which is preliminary data.</text>
</comment>
<evidence type="ECO:0000256" key="1">
    <source>
        <dbReference type="ARBA" id="ARBA00022553"/>
    </source>
</evidence>
<dbReference type="CDD" id="cd16012">
    <property type="entry name" value="ALP"/>
    <property type="match status" value="1"/>
</dbReference>
<dbReference type="PANTHER" id="PTHR11596">
    <property type="entry name" value="ALKALINE PHOSPHATASE"/>
    <property type="match status" value="1"/>
</dbReference>
<sequence length="499" mass="54559">MNHKLSAVALATSLIITGCNSSSSDGPKTGTPVAKAKNVILMISDGASDGAWDIASFYEHGELANKVAPYNAMEHRYAMTTYPLNTNSTPAEDCTPEALEPEYTYDPEKAWDDTRVDDENARRMFKGYEHLNDGWTDSAAAGTALATGTKSYNQAISVNNCGEPLKLITEYAKDAGMSTGVVSSVNINHATLAVFGTTNTSRYENHELAYDMLTRGHLDLIMGTGHPHYDNNGDRRSSPTYSTISEEDWEDVLAGKIYPKGSNLPWSFMDSFNEFTALANDYASAELMEGPLLAMPRTGSTMQQSRSKSGCNDASEAFGCELNQNMPSLKMMTQGALNYLSQNENGFFVMVEGGAVDWAAHANDTARIIEEQIDFNDSVSAVIEWVEANSSWDETLLIVTTDHGNSYVLGDNSDIEAYAAVENAGAFSTPEVKYFSGDHTTELVRLYAKGAGAALFKDYFDGHDPYYAEMYRNDGATGDYFDNTNVFDVMRSVIDEDSM</sequence>
<keyword evidence="1" id="KW-0597">Phosphoprotein</keyword>
<dbReference type="InterPro" id="IPR001952">
    <property type="entry name" value="Alkaline_phosphatase"/>
</dbReference>
<reference evidence="2 3" key="1">
    <citation type="submission" date="2022-07" db="EMBL/GenBank/DDBJ databases">
        <title>Photobacterium pectinilyticum sp. nov., a marine bacterium isolated from surface seawater of Qingdao offshore.</title>
        <authorList>
            <person name="Wang X."/>
        </authorList>
    </citation>
    <scope>NUCLEOTIDE SEQUENCE [LARGE SCALE GENOMIC DNA]</scope>
    <source>
        <strain evidence="2 3">ZSDE20</strain>
    </source>
</reference>
<dbReference type="RefSeq" id="WP_255041159.1">
    <property type="nucleotide sequence ID" value="NZ_JANEYT010000008.1"/>
</dbReference>
<dbReference type="Proteomes" id="UP001524460">
    <property type="component" value="Unassembled WGS sequence"/>
</dbReference>
<name>A0ABT1N2T6_9GAMM</name>
<dbReference type="SMART" id="SM00098">
    <property type="entry name" value="alkPPc"/>
    <property type="match status" value="1"/>
</dbReference>
<gene>
    <name evidence="2" type="ORF">NHN17_05740</name>
</gene>
<dbReference type="InterPro" id="IPR017850">
    <property type="entry name" value="Alkaline_phosphatase_core_sf"/>
</dbReference>
<protein>
    <submittedName>
        <fullName evidence="2">Alkaline phosphatase</fullName>
    </submittedName>
</protein>
<dbReference type="Pfam" id="PF00245">
    <property type="entry name" value="Alk_phosphatase"/>
    <property type="match status" value="1"/>
</dbReference>
<dbReference type="EMBL" id="JANEYT010000008">
    <property type="protein sequence ID" value="MCQ1057564.1"/>
    <property type="molecule type" value="Genomic_DNA"/>
</dbReference>
<keyword evidence="3" id="KW-1185">Reference proteome</keyword>